<dbReference type="EMBL" id="JAINDJ010000003">
    <property type="protein sequence ID" value="KAG9452360.1"/>
    <property type="molecule type" value="Genomic_DNA"/>
</dbReference>
<feature type="chain" id="PRO_5043910938" evidence="2">
    <location>
        <begin position="23"/>
        <end position="208"/>
    </location>
</feature>
<evidence type="ECO:0000313" key="3">
    <source>
        <dbReference type="EMBL" id="KAG9452360.1"/>
    </source>
</evidence>
<evidence type="ECO:0000313" key="4">
    <source>
        <dbReference type="Proteomes" id="UP000825729"/>
    </source>
</evidence>
<keyword evidence="4" id="KW-1185">Reference proteome</keyword>
<dbReference type="PANTHER" id="PTHR34961:SF7">
    <property type="entry name" value="TRANSMEMBRANE PROTEIN"/>
    <property type="match status" value="1"/>
</dbReference>
<evidence type="ECO:0000256" key="2">
    <source>
        <dbReference type="SAM" id="SignalP"/>
    </source>
</evidence>
<feature type="region of interest" description="Disordered" evidence="1">
    <location>
        <begin position="173"/>
        <end position="208"/>
    </location>
</feature>
<keyword evidence="2" id="KW-0732">Signal</keyword>
<dbReference type="AlphaFoldDB" id="A0AAV7ETZ3"/>
<reference evidence="3 4" key="1">
    <citation type="submission" date="2021-07" db="EMBL/GenBank/DDBJ databases">
        <title>The Aristolochia fimbriata genome: insights into angiosperm evolution, floral development and chemical biosynthesis.</title>
        <authorList>
            <person name="Jiao Y."/>
        </authorList>
    </citation>
    <scope>NUCLEOTIDE SEQUENCE [LARGE SCALE GENOMIC DNA]</scope>
    <source>
        <strain evidence="3">IBCAS-2021</strain>
        <tissue evidence="3">Leaf</tissue>
    </source>
</reference>
<dbReference type="Proteomes" id="UP000825729">
    <property type="component" value="Unassembled WGS sequence"/>
</dbReference>
<comment type="caution">
    <text evidence="3">The sequence shown here is derived from an EMBL/GenBank/DDBJ whole genome shotgun (WGS) entry which is preliminary data.</text>
</comment>
<name>A0AAV7ETZ3_ARIFI</name>
<evidence type="ECO:0000256" key="1">
    <source>
        <dbReference type="SAM" id="MobiDB-lite"/>
    </source>
</evidence>
<feature type="signal peptide" evidence="2">
    <location>
        <begin position="1"/>
        <end position="22"/>
    </location>
</feature>
<feature type="region of interest" description="Disordered" evidence="1">
    <location>
        <begin position="81"/>
        <end position="100"/>
    </location>
</feature>
<dbReference type="PANTHER" id="PTHR34961">
    <property type="entry name" value="TRANSMEMBRANE PROTEIN"/>
    <property type="match status" value="1"/>
</dbReference>
<protein>
    <submittedName>
        <fullName evidence="3">Uncharacterized protein</fullName>
    </submittedName>
</protein>
<sequence>MSSLISLLLLLLLLLLSLSVTACTGARLLSDAHTKLGAKSVDVKKVRLLKPLLPEEKLLEQVDGGRTSNINGGNLVGATVEKKNTKDSESLSAKDEDQVKEETNTISGHEYEMSPSGVGFQEATKLEVVAEQVRNTSWPSFYTIMSWLRVAGADGSHARGRRLESGSNIVGSVNVADEESRESSGSDVVPGVFSRDYEQPQRKPPIHN</sequence>
<dbReference type="InterPro" id="IPR053313">
    <property type="entry name" value="RGF"/>
</dbReference>
<accession>A0AAV7ETZ3</accession>
<proteinExistence type="predicted"/>
<gene>
    <name evidence="3" type="ORF">H6P81_005264</name>
</gene>
<organism evidence="3 4">
    <name type="scientific">Aristolochia fimbriata</name>
    <name type="common">White veined hardy Dutchman's pipe vine</name>
    <dbReference type="NCBI Taxonomy" id="158543"/>
    <lineage>
        <taxon>Eukaryota</taxon>
        <taxon>Viridiplantae</taxon>
        <taxon>Streptophyta</taxon>
        <taxon>Embryophyta</taxon>
        <taxon>Tracheophyta</taxon>
        <taxon>Spermatophyta</taxon>
        <taxon>Magnoliopsida</taxon>
        <taxon>Magnoliidae</taxon>
        <taxon>Piperales</taxon>
        <taxon>Aristolochiaceae</taxon>
        <taxon>Aristolochia</taxon>
    </lineage>
</organism>